<protein>
    <recommendedName>
        <fullName evidence="1">MmyB-like transcription regulator ligand binding domain-containing protein</fullName>
    </recommendedName>
</protein>
<keyword evidence="3" id="KW-1185">Reference proteome</keyword>
<dbReference type="EMBL" id="FMCU01000037">
    <property type="protein sequence ID" value="SCF49727.1"/>
    <property type="molecule type" value="Genomic_DNA"/>
</dbReference>
<reference evidence="3" key="1">
    <citation type="submission" date="2016-06" db="EMBL/GenBank/DDBJ databases">
        <authorList>
            <person name="Varghese N."/>
            <person name="Submissions Spin"/>
        </authorList>
    </citation>
    <scope>NUCLEOTIDE SEQUENCE [LARGE SCALE GENOMIC DNA]</scope>
    <source>
        <strain evidence="3">DSM 44100</strain>
    </source>
</reference>
<organism evidence="2 3">
    <name type="scientific">Micromonospora matsumotoense</name>
    <dbReference type="NCBI Taxonomy" id="121616"/>
    <lineage>
        <taxon>Bacteria</taxon>
        <taxon>Bacillati</taxon>
        <taxon>Actinomycetota</taxon>
        <taxon>Actinomycetes</taxon>
        <taxon>Micromonosporales</taxon>
        <taxon>Micromonosporaceae</taxon>
        <taxon>Micromonospora</taxon>
    </lineage>
</organism>
<dbReference type="Proteomes" id="UP000198797">
    <property type="component" value="Unassembled WGS sequence"/>
</dbReference>
<evidence type="ECO:0000313" key="3">
    <source>
        <dbReference type="Proteomes" id="UP000198797"/>
    </source>
</evidence>
<evidence type="ECO:0000259" key="1">
    <source>
        <dbReference type="Pfam" id="PF17765"/>
    </source>
</evidence>
<accession>A0A1C5AX28</accession>
<gene>
    <name evidence="2" type="ORF">GA0070216_13724</name>
</gene>
<dbReference type="OrthoDB" id="2959414at2"/>
<dbReference type="STRING" id="121616.GA0070216_13724"/>
<feature type="domain" description="MmyB-like transcription regulator ligand binding" evidence="1">
    <location>
        <begin position="14"/>
        <end position="107"/>
    </location>
</feature>
<dbReference type="AlphaFoldDB" id="A0A1C5AX28"/>
<name>A0A1C5AX28_9ACTN</name>
<dbReference type="InterPro" id="IPR041413">
    <property type="entry name" value="MLTR_LBD"/>
</dbReference>
<sequence>MPEDRDIGVVEARELLSVLYGYEPYMVCTLDAEWNLTACNYAFEQVMDTAAPQLRRPPVNMLRLVLHPRGLADRVHNIGEVHGHMLGQLRSRIRTAPTESLLALEREISAYRLSHPAMSAPRPALLPVHLWIDSVLLRLSSVAIRLGNGWDGAAVGPTLECLLPADDETRRFLLRRGTSGGDVGT</sequence>
<evidence type="ECO:0000313" key="2">
    <source>
        <dbReference type="EMBL" id="SCF49727.1"/>
    </source>
</evidence>
<proteinExistence type="predicted"/>
<dbReference type="RefSeq" id="WP_091254664.1">
    <property type="nucleotide sequence ID" value="NZ_FMCU01000037.1"/>
</dbReference>
<dbReference type="Pfam" id="PF17765">
    <property type="entry name" value="MLTR_LBD"/>
    <property type="match status" value="1"/>
</dbReference>